<proteinExistence type="predicted"/>
<evidence type="ECO:0000256" key="1">
    <source>
        <dbReference type="SAM" id="MobiDB-lite"/>
    </source>
</evidence>
<keyword evidence="3" id="KW-1185">Reference proteome</keyword>
<evidence type="ECO:0000313" key="3">
    <source>
        <dbReference type="Proteomes" id="UP001428341"/>
    </source>
</evidence>
<sequence length="125" mass="13914">MFSIRVLGFIVWQSIENFSDSLSISAMAKNRAKKKRGGAVSMDLTEPTVSDIPQAMDTSESGALKPVSVMLNIKTKKGRPMKRSKNVRKKKTVEKAISTNEKYIEKSLKNESRSLSVQSAKSLYD</sequence>
<dbReference type="Proteomes" id="UP001428341">
    <property type="component" value="Unassembled WGS sequence"/>
</dbReference>
<organism evidence="2 3">
    <name type="scientific">Citrus x changshan-huyou</name>
    <dbReference type="NCBI Taxonomy" id="2935761"/>
    <lineage>
        <taxon>Eukaryota</taxon>
        <taxon>Viridiplantae</taxon>
        <taxon>Streptophyta</taxon>
        <taxon>Embryophyta</taxon>
        <taxon>Tracheophyta</taxon>
        <taxon>Spermatophyta</taxon>
        <taxon>Magnoliopsida</taxon>
        <taxon>eudicotyledons</taxon>
        <taxon>Gunneridae</taxon>
        <taxon>Pentapetalae</taxon>
        <taxon>rosids</taxon>
        <taxon>malvids</taxon>
        <taxon>Sapindales</taxon>
        <taxon>Rutaceae</taxon>
        <taxon>Aurantioideae</taxon>
        <taxon>Citrus</taxon>
    </lineage>
</organism>
<dbReference type="AlphaFoldDB" id="A0AAP0MF72"/>
<feature type="region of interest" description="Disordered" evidence="1">
    <location>
        <begin position="33"/>
        <end position="57"/>
    </location>
</feature>
<comment type="caution">
    <text evidence="2">The sequence shown here is derived from an EMBL/GenBank/DDBJ whole genome shotgun (WGS) entry which is preliminary data.</text>
</comment>
<accession>A0AAP0MF72</accession>
<protein>
    <submittedName>
        <fullName evidence="2">Uncharacterized protein</fullName>
    </submittedName>
</protein>
<dbReference type="PANTHER" id="PTHR36385">
    <property type="entry name" value="OS07G0562900 PROTEIN"/>
    <property type="match status" value="1"/>
</dbReference>
<evidence type="ECO:0000313" key="2">
    <source>
        <dbReference type="EMBL" id="KAK9209354.1"/>
    </source>
</evidence>
<reference evidence="2 3" key="1">
    <citation type="submission" date="2024-05" db="EMBL/GenBank/DDBJ databases">
        <title>Haplotype-resolved chromosome-level genome assembly of Huyou (Citrus changshanensis).</title>
        <authorList>
            <person name="Miao C."/>
            <person name="Chen W."/>
            <person name="Wu Y."/>
            <person name="Wang L."/>
            <person name="Zhao S."/>
            <person name="Grierson D."/>
            <person name="Xu C."/>
            <person name="Chen K."/>
        </authorList>
    </citation>
    <scope>NUCLEOTIDE SEQUENCE [LARGE SCALE GENOMIC DNA]</scope>
    <source>
        <strain evidence="2">01-14</strain>
        <tissue evidence="2">Leaf</tissue>
    </source>
</reference>
<dbReference type="EMBL" id="JBCGBO010000004">
    <property type="protein sequence ID" value="KAK9209354.1"/>
    <property type="molecule type" value="Genomic_DNA"/>
</dbReference>
<gene>
    <name evidence="2" type="ORF">WN944_001720</name>
</gene>
<dbReference type="PANTHER" id="PTHR36385:SF1">
    <property type="entry name" value="OS07G0562900 PROTEIN"/>
    <property type="match status" value="1"/>
</dbReference>
<name>A0AAP0MF72_9ROSI</name>